<reference evidence="10 11" key="1">
    <citation type="submission" date="2019-10" db="EMBL/GenBank/DDBJ databases">
        <title>Genome sequence of Phaeocystidibacter marisrubri JCM30614 (type strain).</title>
        <authorList>
            <person name="Bowman J.P."/>
        </authorList>
    </citation>
    <scope>NUCLEOTIDE SEQUENCE [LARGE SCALE GENOMIC DNA]</scope>
    <source>
        <strain evidence="10 11">JCM 30614</strain>
    </source>
</reference>
<dbReference type="Gene3D" id="2.60.40.10">
    <property type="entry name" value="Immunoglobulins"/>
    <property type="match status" value="1"/>
</dbReference>
<keyword evidence="11" id="KW-1185">Reference proteome</keyword>
<dbReference type="OrthoDB" id="622252at2"/>
<accession>A0A6L3ZDE3</accession>
<dbReference type="Pfam" id="PF18962">
    <property type="entry name" value="Por_Secre_tail"/>
    <property type="match status" value="1"/>
</dbReference>
<keyword evidence="2" id="KW-0645">Protease</keyword>
<evidence type="ECO:0000256" key="7">
    <source>
        <dbReference type="ARBA" id="ARBA00023049"/>
    </source>
</evidence>
<dbReference type="SUPFAM" id="SSF49299">
    <property type="entry name" value="PKD domain"/>
    <property type="match status" value="1"/>
</dbReference>
<dbReference type="EMBL" id="WBVQ01000003">
    <property type="protein sequence ID" value="KAB2815255.1"/>
    <property type="molecule type" value="Genomic_DNA"/>
</dbReference>
<protein>
    <submittedName>
        <fullName evidence="10">T9SS type A sorting domain-containing protein</fullName>
    </submittedName>
</protein>
<dbReference type="Gene3D" id="3.40.390.10">
    <property type="entry name" value="Collagenase (Catalytic Domain)"/>
    <property type="match status" value="1"/>
</dbReference>
<dbReference type="GO" id="GO:0046872">
    <property type="term" value="F:metal ion binding"/>
    <property type="evidence" value="ECO:0007669"/>
    <property type="project" value="UniProtKB-KW"/>
</dbReference>
<evidence type="ECO:0000256" key="4">
    <source>
        <dbReference type="ARBA" id="ARBA00022729"/>
    </source>
</evidence>
<dbReference type="PROSITE" id="PS50093">
    <property type="entry name" value="PKD"/>
    <property type="match status" value="1"/>
</dbReference>
<comment type="caution">
    <text evidence="10">The sequence shown here is derived from an EMBL/GenBank/DDBJ whole genome shotgun (WGS) entry which is preliminary data.</text>
</comment>
<comment type="similarity">
    <text evidence="1">Belongs to the peptidase M43B family.</text>
</comment>
<dbReference type="GO" id="GO:0006508">
    <property type="term" value="P:proteolysis"/>
    <property type="evidence" value="ECO:0007669"/>
    <property type="project" value="UniProtKB-KW"/>
</dbReference>
<keyword evidence="7" id="KW-0482">Metalloprotease</keyword>
<feature type="domain" description="PKD" evidence="9">
    <location>
        <begin position="336"/>
        <end position="418"/>
    </location>
</feature>
<evidence type="ECO:0000256" key="8">
    <source>
        <dbReference type="ARBA" id="ARBA00023157"/>
    </source>
</evidence>
<dbReference type="AlphaFoldDB" id="A0A6L3ZDE3"/>
<dbReference type="InterPro" id="IPR035986">
    <property type="entry name" value="PKD_dom_sf"/>
</dbReference>
<evidence type="ECO:0000313" key="11">
    <source>
        <dbReference type="Proteomes" id="UP000484164"/>
    </source>
</evidence>
<dbReference type="InterPro" id="IPR026444">
    <property type="entry name" value="Secre_tail"/>
</dbReference>
<name>A0A6L3ZDE3_9FLAO</name>
<dbReference type="InterPro" id="IPR000601">
    <property type="entry name" value="PKD_dom"/>
</dbReference>
<organism evidence="10 11">
    <name type="scientific">Phaeocystidibacter marisrubri</name>
    <dbReference type="NCBI Taxonomy" id="1577780"/>
    <lineage>
        <taxon>Bacteria</taxon>
        <taxon>Pseudomonadati</taxon>
        <taxon>Bacteroidota</taxon>
        <taxon>Flavobacteriia</taxon>
        <taxon>Flavobacteriales</taxon>
        <taxon>Phaeocystidibacteraceae</taxon>
        <taxon>Phaeocystidibacter</taxon>
    </lineage>
</organism>
<evidence type="ECO:0000313" key="10">
    <source>
        <dbReference type="EMBL" id="KAB2815255.1"/>
    </source>
</evidence>
<dbReference type="GO" id="GO:0008237">
    <property type="term" value="F:metallopeptidase activity"/>
    <property type="evidence" value="ECO:0007669"/>
    <property type="project" value="UniProtKB-KW"/>
</dbReference>
<evidence type="ECO:0000259" key="9">
    <source>
        <dbReference type="PROSITE" id="PS50093"/>
    </source>
</evidence>
<dbReference type="SMART" id="SM00089">
    <property type="entry name" value="PKD"/>
    <property type="match status" value="1"/>
</dbReference>
<evidence type="ECO:0000256" key="6">
    <source>
        <dbReference type="ARBA" id="ARBA00022833"/>
    </source>
</evidence>
<evidence type="ECO:0000256" key="2">
    <source>
        <dbReference type="ARBA" id="ARBA00022670"/>
    </source>
</evidence>
<dbReference type="InterPro" id="IPR022409">
    <property type="entry name" value="PKD/Chitinase_dom"/>
</dbReference>
<gene>
    <name evidence="10" type="ORF">F8C82_14270</name>
</gene>
<dbReference type="Pfam" id="PF18911">
    <property type="entry name" value="PKD_4"/>
    <property type="match status" value="1"/>
</dbReference>
<dbReference type="Proteomes" id="UP000484164">
    <property type="component" value="Unassembled WGS sequence"/>
</dbReference>
<dbReference type="InterPro" id="IPR008754">
    <property type="entry name" value="Peptidase_M43"/>
</dbReference>
<dbReference type="Pfam" id="PF05572">
    <property type="entry name" value="Peptidase_M43"/>
    <property type="match status" value="1"/>
</dbReference>
<keyword evidence="3" id="KW-0479">Metal-binding</keyword>
<dbReference type="InterPro" id="IPR013783">
    <property type="entry name" value="Ig-like_fold"/>
</dbReference>
<dbReference type="NCBIfam" id="TIGR04183">
    <property type="entry name" value="Por_Secre_tail"/>
    <property type="match status" value="1"/>
</dbReference>
<dbReference type="InterPro" id="IPR024079">
    <property type="entry name" value="MetalloPept_cat_dom_sf"/>
</dbReference>
<keyword evidence="6" id="KW-0862">Zinc</keyword>
<dbReference type="Gene3D" id="2.60.120.200">
    <property type="match status" value="1"/>
</dbReference>
<keyword evidence="8" id="KW-1015">Disulfide bond</keyword>
<dbReference type="SUPFAM" id="SSF55486">
    <property type="entry name" value="Metalloproteases ('zincins'), catalytic domain"/>
    <property type="match status" value="1"/>
</dbReference>
<sequence>MRYLAILAIATLLSNNAQSQHQHESHFCGSDIYFEQQAQAHPELLLQREREVNDFVENPNMYEYNSESAIHTIPVVVHVMYYNFEDSISVAQIEDAIDVVNEDYSLTNSDAGNLRAQFQSVQANMEFRFELAKVDPNGKATNGITYHQSDRSLGANDAIKTEYSWNNTKYLNIWVVNAIDLGLPPSQGTILGYAAFPYQGQPVNDDGIVIRHDQMGRIGTARSNGRTLTHEIGHWINLLHPFNYGCSNGGDLVGDTPPVASASYGCDLNKVSCGQTTMIENFMDYADDVCANTFTAGQKARAKACMNNTAFNRDNIAAPANLIATGVNGATVTAAPTANFTLDQHMVCVNDAVDFTNLSVSYINATYNWSFSSGGTTVTSTQENPSMTFTTPGTYSVTLTVTNSSGTDTKTKTAYFRVVDPNATPYDNNFTATFENNIPNFTWMVIDDGDGRHWQTTTLASYGGSKSAQMPTFLSLAGGTDILQSTPMMMDQTASATLSFRYAWAKRDNSNQDRLTVTVSTDCGATWSVARIFSSFSLNTIGSGVATSNFVPNSSQWAEGTVNLNNFIGADPIMIRFNYISDGGNNLYLDEIRTAVTVGVAENENGILRVYPNPANDLVTVDMTSANEADWTLINMNGQTVKVGKLENGTGTIDITELPSGMYMLHLVSNGKTTTERVVVE</sequence>
<dbReference type="CDD" id="cd00146">
    <property type="entry name" value="PKD"/>
    <property type="match status" value="1"/>
</dbReference>
<keyword evidence="5" id="KW-0378">Hydrolase</keyword>
<dbReference type="PANTHER" id="PTHR47466">
    <property type="match status" value="1"/>
</dbReference>
<evidence type="ECO:0000256" key="1">
    <source>
        <dbReference type="ARBA" id="ARBA00008721"/>
    </source>
</evidence>
<keyword evidence="4" id="KW-0732">Signal</keyword>
<proteinExistence type="inferred from homology"/>
<dbReference type="CDD" id="cd04275">
    <property type="entry name" value="ZnMc_pappalysin_like"/>
    <property type="match status" value="1"/>
</dbReference>
<evidence type="ECO:0000256" key="5">
    <source>
        <dbReference type="ARBA" id="ARBA00022801"/>
    </source>
</evidence>
<evidence type="ECO:0000256" key="3">
    <source>
        <dbReference type="ARBA" id="ARBA00022723"/>
    </source>
</evidence>
<dbReference type="PANTHER" id="PTHR47466:SF1">
    <property type="entry name" value="METALLOPROTEASE MEP1 (AFU_ORTHOLOGUE AFUA_1G07730)-RELATED"/>
    <property type="match status" value="1"/>
</dbReference>